<name>A0ACC1MJT4_9HYPO</name>
<dbReference type="EMBL" id="JANJQO010002399">
    <property type="protein sequence ID" value="KAJ2967109.1"/>
    <property type="molecule type" value="Genomic_DNA"/>
</dbReference>
<evidence type="ECO:0000313" key="1">
    <source>
        <dbReference type="EMBL" id="KAJ2967109.1"/>
    </source>
</evidence>
<comment type="caution">
    <text evidence="1">The sequence shown here is derived from an EMBL/GenBank/DDBJ whole genome shotgun (WGS) entry which is preliminary data.</text>
</comment>
<proteinExistence type="predicted"/>
<keyword evidence="2" id="KW-1185">Reference proteome</keyword>
<evidence type="ECO:0000313" key="2">
    <source>
        <dbReference type="Proteomes" id="UP001143910"/>
    </source>
</evidence>
<organism evidence="1 2">
    <name type="scientific">Zarea fungicola</name>
    <dbReference type="NCBI Taxonomy" id="93591"/>
    <lineage>
        <taxon>Eukaryota</taxon>
        <taxon>Fungi</taxon>
        <taxon>Dikarya</taxon>
        <taxon>Ascomycota</taxon>
        <taxon>Pezizomycotina</taxon>
        <taxon>Sordariomycetes</taxon>
        <taxon>Hypocreomycetidae</taxon>
        <taxon>Hypocreales</taxon>
        <taxon>Cordycipitaceae</taxon>
        <taxon>Zarea</taxon>
    </lineage>
</organism>
<reference evidence="1" key="1">
    <citation type="submission" date="2022-08" db="EMBL/GenBank/DDBJ databases">
        <title>Genome Sequence of Lecanicillium fungicola.</title>
        <authorList>
            <person name="Buettner E."/>
        </authorList>
    </citation>
    <scope>NUCLEOTIDE SEQUENCE</scope>
    <source>
        <strain evidence="1">Babe33</strain>
    </source>
</reference>
<accession>A0ACC1MJT4</accession>
<protein>
    <submittedName>
        <fullName evidence="1">Uncharacterized protein</fullName>
    </submittedName>
</protein>
<gene>
    <name evidence="1" type="ORF">NQ176_g9828</name>
</gene>
<dbReference type="Proteomes" id="UP001143910">
    <property type="component" value="Unassembled WGS sequence"/>
</dbReference>
<sequence length="215" mass="23057">MAAIVFGTPREMIRDEISSVVAAFADAARLSAEAGFAGVEIHAAHGYLLSQFLSESSNQRSDEYGGSPKNRARIVVQVIHAIRSVTPKGFCVGIKLNSADGQSQRELAHRIEQLQDITAAGVDFIEISGGTYSQPTFVMAGPEKSAKSASTLAREAFFLDFALAIRSHFPGVPLILTGGFRTRAGMEAALREGACDIVGIGRRQSCMGRCQRMSY</sequence>